<dbReference type="HOGENOM" id="CLU_1834235_0_0_0"/>
<accession>B9K975</accession>
<sequence length="148" mass="17636">MKIVDFRYILRVHIDEASAQEILNSSRIQKRAKEVNNNLYYDDALVIESEPGYDVDDDLVMMVITSYGKPAKAEGYIIVNGKERKVFDGMLDPRKPLSIHQTGTEQKVEEEYEEEFEEEEEEEFDLFNEEDFYEEEEDEDFYDEEEEY</sequence>
<keyword evidence="3" id="KW-1185">Reference proteome</keyword>
<proteinExistence type="predicted"/>
<gene>
    <name evidence="2" type="ordered locus">CTN_1332</name>
</gene>
<evidence type="ECO:0000256" key="1">
    <source>
        <dbReference type="SAM" id="MobiDB-lite"/>
    </source>
</evidence>
<dbReference type="STRING" id="309803.CTN_1332"/>
<evidence type="ECO:0000313" key="3">
    <source>
        <dbReference type="Proteomes" id="UP000000445"/>
    </source>
</evidence>
<feature type="region of interest" description="Disordered" evidence="1">
    <location>
        <begin position="96"/>
        <end position="148"/>
    </location>
</feature>
<organism evidence="2 3">
    <name type="scientific">Thermotoga neapolitana (strain ATCC 49049 / DSM 4359 / NBRC 107923 / NS-E)</name>
    <dbReference type="NCBI Taxonomy" id="309803"/>
    <lineage>
        <taxon>Bacteria</taxon>
        <taxon>Thermotogati</taxon>
        <taxon>Thermotogota</taxon>
        <taxon>Thermotogae</taxon>
        <taxon>Thermotogales</taxon>
        <taxon>Thermotogaceae</taxon>
        <taxon>Thermotoga</taxon>
    </lineage>
</organism>
<reference evidence="2 3" key="1">
    <citation type="journal article" date="2009" name="Biosci. Biotechnol. Biochem.">
        <title>WeGAS: a web-based microbial genome annotation system.</title>
        <authorList>
            <person name="Lee D."/>
            <person name="Seo H."/>
            <person name="Park C."/>
            <person name="Park K."/>
        </authorList>
    </citation>
    <scope>NUCLEOTIDE SEQUENCE [LARGE SCALE GENOMIC DNA]</scope>
    <source>
        <strain evidence="3">ATCC 49049 / DSM 4359 / NBRC 107923 / NS-E</strain>
    </source>
</reference>
<dbReference type="eggNOG" id="ENOG5033K5D">
    <property type="taxonomic scope" value="Bacteria"/>
</dbReference>
<protein>
    <submittedName>
        <fullName evidence="2">Uncharacterized protein</fullName>
    </submittedName>
</protein>
<dbReference type="Proteomes" id="UP000000445">
    <property type="component" value="Chromosome"/>
</dbReference>
<feature type="compositionally biased region" description="Acidic residues" evidence="1">
    <location>
        <begin position="108"/>
        <end position="148"/>
    </location>
</feature>
<dbReference type="AlphaFoldDB" id="B9K975"/>
<dbReference type="KEGG" id="tna:CTN_1332"/>
<evidence type="ECO:0000313" key="2">
    <source>
        <dbReference type="EMBL" id="ACM23508.1"/>
    </source>
</evidence>
<dbReference type="EMBL" id="CP000916">
    <property type="protein sequence ID" value="ACM23508.1"/>
    <property type="molecule type" value="Genomic_DNA"/>
</dbReference>
<name>B9K975_THENN</name>